<proteinExistence type="predicted"/>
<evidence type="ECO:0000313" key="3">
    <source>
        <dbReference type="Proteomes" id="UP000029577"/>
    </source>
</evidence>
<evidence type="ECO:0000256" key="1">
    <source>
        <dbReference type="SAM" id="Phobius"/>
    </source>
</evidence>
<keyword evidence="1" id="KW-0472">Membrane</keyword>
<dbReference type="RefSeq" id="WP_038021649.1">
    <property type="nucleotide sequence ID" value="NZ_JPKR02000003.1"/>
</dbReference>
<dbReference type="eggNOG" id="COG3619">
    <property type="taxonomic scope" value="Bacteria"/>
</dbReference>
<dbReference type="STRING" id="642227.HA49_16065"/>
<dbReference type="PANTHER" id="PTHR37314">
    <property type="entry name" value="SLR0142 PROTEIN"/>
    <property type="match status" value="1"/>
</dbReference>
<keyword evidence="1" id="KW-1133">Transmembrane helix</keyword>
<evidence type="ECO:0000313" key="2">
    <source>
        <dbReference type="EMBL" id="KGD72260.1"/>
    </source>
</evidence>
<dbReference type="AlphaFoldDB" id="A0A095VC36"/>
<keyword evidence="1" id="KW-0812">Transmembrane</keyword>
<dbReference type="InterPro" id="IPR010699">
    <property type="entry name" value="DUF1275"/>
</dbReference>
<gene>
    <name evidence="2" type="ORF">HA49_16065</name>
</gene>
<dbReference type="OrthoDB" id="5125627at2"/>
<dbReference type="EMBL" id="JPKR02000003">
    <property type="protein sequence ID" value="KGD72260.1"/>
    <property type="molecule type" value="Genomic_DNA"/>
</dbReference>
<dbReference type="Proteomes" id="UP000029577">
    <property type="component" value="Unassembled WGS sequence"/>
</dbReference>
<name>A0A095VC36_9GAMM</name>
<keyword evidence="3" id="KW-1185">Reference proteome</keyword>
<comment type="caution">
    <text evidence="2">The sequence shown here is derived from an EMBL/GenBank/DDBJ whole genome shotgun (WGS) entry which is preliminary data.</text>
</comment>
<dbReference type="PANTHER" id="PTHR37314:SF5">
    <property type="entry name" value="SLR0142 PROTEIN"/>
    <property type="match status" value="1"/>
</dbReference>
<feature type="transmembrane region" description="Helical" evidence="1">
    <location>
        <begin position="91"/>
        <end position="113"/>
    </location>
</feature>
<dbReference type="Pfam" id="PF06912">
    <property type="entry name" value="DUF1275"/>
    <property type="match status" value="1"/>
</dbReference>
<feature type="transmembrane region" description="Helical" evidence="1">
    <location>
        <begin position="20"/>
        <end position="43"/>
    </location>
</feature>
<protein>
    <recommendedName>
        <fullName evidence="4">Permease</fullName>
    </recommendedName>
</protein>
<feature type="transmembrane region" description="Helical" evidence="1">
    <location>
        <begin position="63"/>
        <end position="84"/>
    </location>
</feature>
<accession>A0A095VC36</accession>
<organism evidence="2 3">
    <name type="scientific">Tatumella morbirosei</name>
    <dbReference type="NCBI Taxonomy" id="642227"/>
    <lineage>
        <taxon>Bacteria</taxon>
        <taxon>Pseudomonadati</taxon>
        <taxon>Pseudomonadota</taxon>
        <taxon>Gammaproteobacteria</taxon>
        <taxon>Enterobacterales</taxon>
        <taxon>Erwiniaceae</taxon>
        <taxon>Tatumella</taxon>
    </lineage>
</organism>
<evidence type="ECO:0008006" key="4">
    <source>
        <dbReference type="Google" id="ProtNLM"/>
    </source>
</evidence>
<sequence>MQPTNLLQLEKRWRHHREPVLLAASGGAIDTISFITLFGLFTAHVTGNLVVAGASLAGNSDGILAKLVAIPVFMLVVAVTTLIIQSRKTLSAGLLASLFGAEILLLALFALAGLLSQPFTDAGDIHVLITGMLGVMAMGIRNATSRLLLASTSPSTMMTGNVTQLTIDIMSLIKNPGPENRAKLVKSSTSVAGFTIGAGAGAVAYIVAGFFSTLLPILLIAVVAVWEIRYMRSQSAPGPV</sequence>
<reference evidence="2" key="1">
    <citation type="submission" date="2014-12" db="EMBL/GenBank/DDBJ databases">
        <title>The draft genome of the Tatumella morbirosei type strain, LMG23360T isolated from pineapple rot.</title>
        <authorList>
            <person name="Smits T.H."/>
            <person name="Palmer M."/>
            <person name="Venter S.N."/>
            <person name="Duffy B."/>
            <person name="Steenkamp E.T."/>
            <person name="Chan W.Y."/>
            <person name="Coutinho T.A."/>
            <person name="Coetzee M.P."/>
            <person name="De Maayer P."/>
        </authorList>
    </citation>
    <scope>NUCLEOTIDE SEQUENCE [LARGE SCALE GENOMIC DNA]</scope>
    <source>
        <strain evidence="2">LMG 23360</strain>
    </source>
</reference>
<feature type="transmembrane region" description="Helical" evidence="1">
    <location>
        <begin position="193"/>
        <end position="226"/>
    </location>
</feature>